<evidence type="ECO:0000256" key="2">
    <source>
        <dbReference type="ARBA" id="ARBA00004418"/>
    </source>
</evidence>
<evidence type="ECO:0000256" key="4">
    <source>
        <dbReference type="ARBA" id="ARBA00023237"/>
    </source>
</evidence>
<dbReference type="AlphaFoldDB" id="A0A1G7E1V2"/>
<evidence type="ECO:0000256" key="3">
    <source>
        <dbReference type="ARBA" id="ARBA00022764"/>
    </source>
</evidence>
<evidence type="ECO:0000313" key="5">
    <source>
        <dbReference type="EMBL" id="SDE57693.1"/>
    </source>
</evidence>
<name>A0A1G7E1V2_9DEIN</name>
<gene>
    <name evidence="5" type="ORF">SAMN04488243_10459</name>
</gene>
<keyword evidence="4" id="KW-0998">Cell outer membrane</keyword>
<dbReference type="GO" id="GO:0042597">
    <property type="term" value="C:periplasmic space"/>
    <property type="evidence" value="ECO:0007669"/>
    <property type="project" value="UniProtKB-SubCell"/>
</dbReference>
<evidence type="ECO:0000256" key="1">
    <source>
        <dbReference type="ARBA" id="ARBA00004203"/>
    </source>
</evidence>
<reference evidence="6" key="1">
    <citation type="submission" date="2016-10" db="EMBL/GenBank/DDBJ databases">
        <authorList>
            <person name="Varghese N."/>
            <person name="Submissions S."/>
        </authorList>
    </citation>
    <scope>NUCLEOTIDE SEQUENCE [LARGE SCALE GENOMIC DNA]</scope>
    <source>
        <strain evidence="6">CGMCC 1.6992</strain>
    </source>
</reference>
<dbReference type="InterPro" id="IPR012902">
    <property type="entry name" value="N_methyl_site"/>
</dbReference>
<dbReference type="SUPFAM" id="SSF54523">
    <property type="entry name" value="Pili subunits"/>
    <property type="match status" value="1"/>
</dbReference>
<dbReference type="Pfam" id="PF07963">
    <property type="entry name" value="N_methyl"/>
    <property type="match status" value="1"/>
</dbReference>
<dbReference type="STRING" id="482827.SAMN04488243_10459"/>
<accession>A0A1G7E1V2</accession>
<dbReference type="GO" id="GO:0009279">
    <property type="term" value="C:cell outer membrane"/>
    <property type="evidence" value="ECO:0007669"/>
    <property type="project" value="UniProtKB-SubCell"/>
</dbReference>
<dbReference type="Proteomes" id="UP000199446">
    <property type="component" value="Unassembled WGS sequence"/>
</dbReference>
<dbReference type="OrthoDB" id="25012at2"/>
<keyword evidence="3" id="KW-0574">Periplasm</keyword>
<protein>
    <submittedName>
        <fullName evidence="5">Prepilin-type N-terminal cleavage/methylation domain-containing protein</fullName>
    </submittedName>
</protein>
<comment type="subcellular location">
    <subcellularLocation>
        <location evidence="1">Cell outer membrane</location>
        <topology evidence="1">Single-pass membrane protein</topology>
    </subcellularLocation>
    <subcellularLocation>
        <location evidence="2">Periplasm</location>
    </subcellularLocation>
</comment>
<dbReference type="PROSITE" id="PS00409">
    <property type="entry name" value="PROKAR_NTER_METHYL"/>
    <property type="match status" value="1"/>
</dbReference>
<keyword evidence="6" id="KW-1185">Reference proteome</keyword>
<dbReference type="RefSeq" id="WP_093005586.1">
    <property type="nucleotide sequence ID" value="NZ_FNBC01000004.1"/>
</dbReference>
<keyword evidence="4" id="KW-0472">Membrane</keyword>
<dbReference type="EMBL" id="FNBC01000004">
    <property type="protein sequence ID" value="SDE57693.1"/>
    <property type="molecule type" value="Genomic_DNA"/>
</dbReference>
<dbReference type="InterPro" id="IPR045584">
    <property type="entry name" value="Pilin-like"/>
</dbReference>
<dbReference type="NCBIfam" id="TIGR02532">
    <property type="entry name" value="IV_pilin_GFxxxE"/>
    <property type="match status" value="1"/>
</dbReference>
<sequence length="304" mass="33001">MRKGLTLLELLLALAILGTVLALAYGAVVQFMQSRSDLDATVSAQAKLRRIVEVFSQDLRSAVLGGIAATPYPSGRGSISFALLEGGAGYPVLPHDSGSNSSFKQAAEAKIVVLASDPDQIGITPGDFVLMVNNAGDGVILPVTQVNRVGGEPNRWHVVHAGCGNTIDYTPNTLLFRVRTLGFRYDPIGRQLVYREGRGDEVDEVPVAFDLDRFELHYVYEAAFGDTVTDPSGDNYTPSYDFTNPTSAPPYQVTQGTTGKVYSLRRLSVTLEASFLSRGRRFSRTYTSQVELSSNQAKRILACR</sequence>
<organism evidence="5 6">
    <name type="scientific">Thermus arciformis</name>
    <dbReference type="NCBI Taxonomy" id="482827"/>
    <lineage>
        <taxon>Bacteria</taxon>
        <taxon>Thermotogati</taxon>
        <taxon>Deinococcota</taxon>
        <taxon>Deinococci</taxon>
        <taxon>Thermales</taxon>
        <taxon>Thermaceae</taxon>
        <taxon>Thermus</taxon>
    </lineage>
</organism>
<evidence type="ECO:0000313" key="6">
    <source>
        <dbReference type="Proteomes" id="UP000199446"/>
    </source>
</evidence>
<proteinExistence type="predicted"/>